<dbReference type="InterPro" id="IPR007210">
    <property type="entry name" value="ABC_Gly_betaine_transp_sub-bd"/>
</dbReference>
<evidence type="ECO:0000256" key="1">
    <source>
        <dbReference type="SAM" id="SignalP"/>
    </source>
</evidence>
<sequence>METISKKRHLKLCGALLAAFSLTSAAHAQSNCQTVRFSNVGWTDISTTTASARVVLKGLGYKTTTQMLSIPVTYRSLANNDIDVFLGDWAPTMDSNIAKYQKNNTVDTIRANLTGAKFTLAVPEYVYNAGVHNFSDLKKYASKFHRRIYGIEPGNSGNRLINSMIKKNAFGLKKFNLIESSEAGMLSQLKRAIRRKQWIVFLGWEPHPMNTNFKIKYLSGGDAFFGPNFGAAEVYTNVTHGYVKRCPNVGQLLKNLKFSLSMENQIMNAIINQGQQPNQAARAWLKAHPQILNGWLKGVKTIDGKPGLPAVKASLGLQ</sequence>
<dbReference type="EMBL" id="SMGD01000006">
    <property type="protein sequence ID" value="TCK61086.1"/>
    <property type="molecule type" value="Genomic_DNA"/>
</dbReference>
<dbReference type="AlphaFoldDB" id="A0A4R1K9L8"/>
<keyword evidence="4" id="KW-1185">Reference proteome</keyword>
<name>A0A4R1K9L8_9GAMM</name>
<dbReference type="OrthoDB" id="9787902at2"/>
<gene>
    <name evidence="3" type="ORF">EV690_0527</name>
</gene>
<keyword evidence="1" id="KW-0732">Signal</keyword>
<feature type="domain" description="ABC-type glycine betaine transport system substrate-binding" evidence="2">
    <location>
        <begin position="34"/>
        <end position="286"/>
    </location>
</feature>
<protein>
    <submittedName>
        <fullName evidence="3">Glycine betaine/proline transport system substrate-binding protein</fullName>
    </submittedName>
</protein>
<reference evidence="3 4" key="1">
    <citation type="submission" date="2019-03" db="EMBL/GenBank/DDBJ databases">
        <title>Genomic Encyclopedia of Type Strains, Phase IV (KMG-IV): sequencing the most valuable type-strain genomes for metagenomic binning, comparative biology and taxonomic classification.</title>
        <authorList>
            <person name="Goeker M."/>
        </authorList>
    </citation>
    <scope>NUCLEOTIDE SEQUENCE [LARGE SCALE GENOMIC DNA]</scope>
    <source>
        <strain evidence="3 4">DSM 18577</strain>
    </source>
</reference>
<dbReference type="Proteomes" id="UP000295565">
    <property type="component" value="Unassembled WGS sequence"/>
</dbReference>
<proteinExistence type="predicted"/>
<organism evidence="3 4">
    <name type="scientific">Celerinatantimonas diazotrophica</name>
    <dbReference type="NCBI Taxonomy" id="412034"/>
    <lineage>
        <taxon>Bacteria</taxon>
        <taxon>Pseudomonadati</taxon>
        <taxon>Pseudomonadota</taxon>
        <taxon>Gammaproteobacteria</taxon>
        <taxon>Celerinatantimonadaceae</taxon>
        <taxon>Celerinatantimonas</taxon>
    </lineage>
</organism>
<dbReference type="Gene3D" id="3.40.190.10">
    <property type="entry name" value="Periplasmic binding protein-like II"/>
    <property type="match status" value="1"/>
</dbReference>
<evidence type="ECO:0000313" key="3">
    <source>
        <dbReference type="EMBL" id="TCK61086.1"/>
    </source>
</evidence>
<dbReference type="GO" id="GO:0042597">
    <property type="term" value="C:periplasmic space"/>
    <property type="evidence" value="ECO:0007669"/>
    <property type="project" value="InterPro"/>
</dbReference>
<dbReference type="GO" id="GO:0022857">
    <property type="term" value="F:transmembrane transporter activity"/>
    <property type="evidence" value="ECO:0007669"/>
    <property type="project" value="InterPro"/>
</dbReference>
<evidence type="ECO:0000259" key="2">
    <source>
        <dbReference type="Pfam" id="PF04069"/>
    </source>
</evidence>
<evidence type="ECO:0000313" key="4">
    <source>
        <dbReference type="Proteomes" id="UP000295565"/>
    </source>
</evidence>
<dbReference type="RefSeq" id="WP_131911386.1">
    <property type="nucleotide sequence ID" value="NZ_SMGD01000006.1"/>
</dbReference>
<dbReference type="GO" id="GO:0033265">
    <property type="term" value="F:choline binding"/>
    <property type="evidence" value="ECO:0007669"/>
    <property type="project" value="InterPro"/>
</dbReference>
<accession>A0A4R1K9L8</accession>
<feature type="chain" id="PRO_5020537712" evidence="1">
    <location>
        <begin position="29"/>
        <end position="318"/>
    </location>
</feature>
<dbReference type="NCBIfam" id="TIGR03414">
    <property type="entry name" value="ABC_choline_bnd"/>
    <property type="match status" value="1"/>
</dbReference>
<dbReference type="GO" id="GO:0015871">
    <property type="term" value="P:choline transport"/>
    <property type="evidence" value="ECO:0007669"/>
    <property type="project" value="InterPro"/>
</dbReference>
<dbReference type="InterPro" id="IPR017783">
    <property type="entry name" value="ABC_choline_sub-bd"/>
</dbReference>
<dbReference type="GO" id="GO:0043190">
    <property type="term" value="C:ATP-binding cassette (ABC) transporter complex"/>
    <property type="evidence" value="ECO:0007669"/>
    <property type="project" value="InterPro"/>
</dbReference>
<dbReference type="Pfam" id="PF04069">
    <property type="entry name" value="OpuAC"/>
    <property type="match status" value="1"/>
</dbReference>
<dbReference type="SUPFAM" id="SSF53850">
    <property type="entry name" value="Periplasmic binding protein-like II"/>
    <property type="match status" value="1"/>
</dbReference>
<dbReference type="CDD" id="cd13640">
    <property type="entry name" value="PBP2_ChoX"/>
    <property type="match status" value="1"/>
</dbReference>
<feature type="signal peptide" evidence="1">
    <location>
        <begin position="1"/>
        <end position="28"/>
    </location>
</feature>
<dbReference type="Gene3D" id="3.40.190.100">
    <property type="entry name" value="Glycine betaine-binding periplasmic protein, domain 2"/>
    <property type="match status" value="1"/>
</dbReference>
<comment type="caution">
    <text evidence="3">The sequence shown here is derived from an EMBL/GenBank/DDBJ whole genome shotgun (WGS) entry which is preliminary data.</text>
</comment>